<accession>A0ABT8A6C1</accession>
<dbReference type="EMBL" id="JAUFPN010000143">
    <property type="protein sequence ID" value="MDN3565302.1"/>
    <property type="molecule type" value="Genomic_DNA"/>
</dbReference>
<keyword evidence="2" id="KW-1185">Reference proteome</keyword>
<dbReference type="SUPFAM" id="SSF51621">
    <property type="entry name" value="Phosphoenolpyruvate/pyruvate domain"/>
    <property type="match status" value="1"/>
</dbReference>
<dbReference type="InterPro" id="IPR015813">
    <property type="entry name" value="Pyrv/PenolPyrv_kinase-like_dom"/>
</dbReference>
<sequence>MAHPSLKSAFAERRFIVAPGIFDMISAKVADGMGFTSLYVTGFGTVASHLGVADAGIATYTDMVGRVSTFARGCKTPVIADADTGYGGLLNVRHTVMGYEAGGVTGIQLEDQEMPKKCGHTPGRKVIPAEEMCLKIKVAVEARRDPNFLIVARTDARTTLGLDEAIRRGRMFADAGADVVFIESPESEAEMQAIGRSIDKPLLANMVEGGRTPILPAARLAEIGYAIAIYPAVGFLSVAAALERAFSHLKQHGDSNGLPASESYGFGRICELMGFPEVWDFDKKWAQISPLAEEKR</sequence>
<dbReference type="PANTHER" id="PTHR42905">
    <property type="entry name" value="PHOSPHOENOLPYRUVATE CARBOXYLASE"/>
    <property type="match status" value="1"/>
</dbReference>
<dbReference type="InterPro" id="IPR039556">
    <property type="entry name" value="ICL/PEPM"/>
</dbReference>
<organism evidence="1 2">
    <name type="scientific">Paeniroseomonas aquatica</name>
    <dbReference type="NCBI Taxonomy" id="373043"/>
    <lineage>
        <taxon>Bacteria</taxon>
        <taxon>Pseudomonadati</taxon>
        <taxon>Pseudomonadota</taxon>
        <taxon>Alphaproteobacteria</taxon>
        <taxon>Acetobacterales</taxon>
        <taxon>Acetobacteraceae</taxon>
        <taxon>Paeniroseomonas</taxon>
    </lineage>
</organism>
<dbReference type="GO" id="GO:0016829">
    <property type="term" value="F:lyase activity"/>
    <property type="evidence" value="ECO:0007669"/>
    <property type="project" value="UniProtKB-KW"/>
</dbReference>
<dbReference type="InterPro" id="IPR040442">
    <property type="entry name" value="Pyrv_kinase-like_dom_sf"/>
</dbReference>
<protein>
    <submittedName>
        <fullName evidence="1">Isocitrate lyase/PEP mutase family protein</fullName>
    </submittedName>
</protein>
<comment type="caution">
    <text evidence="1">The sequence shown here is derived from an EMBL/GenBank/DDBJ whole genome shotgun (WGS) entry which is preliminary data.</text>
</comment>
<evidence type="ECO:0000313" key="1">
    <source>
        <dbReference type="EMBL" id="MDN3565302.1"/>
    </source>
</evidence>
<dbReference type="Proteomes" id="UP001529369">
    <property type="component" value="Unassembled WGS sequence"/>
</dbReference>
<evidence type="ECO:0000313" key="2">
    <source>
        <dbReference type="Proteomes" id="UP001529369"/>
    </source>
</evidence>
<keyword evidence="1" id="KW-0456">Lyase</keyword>
<name>A0ABT8A6C1_9PROT</name>
<dbReference type="Gene3D" id="3.20.20.60">
    <property type="entry name" value="Phosphoenolpyruvate-binding domains"/>
    <property type="match status" value="1"/>
</dbReference>
<dbReference type="PANTHER" id="PTHR42905:SF2">
    <property type="entry name" value="PHOSPHOENOLPYRUVATE CARBOXYLASE FAMILY PROTEIN"/>
    <property type="match status" value="1"/>
</dbReference>
<dbReference type="Pfam" id="PF13714">
    <property type="entry name" value="PEP_mutase"/>
    <property type="match status" value="1"/>
</dbReference>
<dbReference type="CDD" id="cd00377">
    <property type="entry name" value="ICL_PEPM"/>
    <property type="match status" value="1"/>
</dbReference>
<reference evidence="2" key="1">
    <citation type="journal article" date="2019" name="Int. J. Syst. Evol. Microbiol.">
        <title>The Global Catalogue of Microorganisms (GCM) 10K type strain sequencing project: providing services to taxonomists for standard genome sequencing and annotation.</title>
        <authorList>
            <consortium name="The Broad Institute Genomics Platform"/>
            <consortium name="The Broad Institute Genome Sequencing Center for Infectious Disease"/>
            <person name="Wu L."/>
            <person name="Ma J."/>
        </authorList>
    </citation>
    <scope>NUCLEOTIDE SEQUENCE [LARGE SCALE GENOMIC DNA]</scope>
    <source>
        <strain evidence="2">CECT 7131</strain>
    </source>
</reference>
<gene>
    <name evidence="1" type="ORF">QWZ14_13100</name>
</gene>
<proteinExistence type="predicted"/>
<dbReference type="RefSeq" id="WP_290317120.1">
    <property type="nucleotide sequence ID" value="NZ_JAUFPN010000143.1"/>
</dbReference>